<dbReference type="Gene3D" id="3.40.50.1820">
    <property type="entry name" value="alpha/beta hydrolase"/>
    <property type="match status" value="1"/>
</dbReference>
<evidence type="ECO:0000313" key="3">
    <source>
        <dbReference type="EMBL" id="MCD9643747.1"/>
    </source>
</evidence>
<dbReference type="EMBL" id="JACEIK010003983">
    <property type="protein sequence ID" value="MCD9643747.1"/>
    <property type="molecule type" value="Genomic_DNA"/>
</dbReference>
<dbReference type="Proteomes" id="UP000823775">
    <property type="component" value="Unassembled WGS sequence"/>
</dbReference>
<dbReference type="InterPro" id="IPR001563">
    <property type="entry name" value="Peptidase_S10"/>
</dbReference>
<protein>
    <submittedName>
        <fullName evidence="3">Carboxypeptidase</fullName>
    </submittedName>
</protein>
<dbReference type="Pfam" id="PF00450">
    <property type="entry name" value="Peptidase_S10"/>
    <property type="match status" value="1"/>
</dbReference>
<keyword evidence="3" id="KW-0378">Hydrolase</keyword>
<dbReference type="InterPro" id="IPR029058">
    <property type="entry name" value="AB_hydrolase_fold"/>
</dbReference>
<keyword evidence="3" id="KW-0121">Carboxypeptidase</keyword>
<dbReference type="SUPFAM" id="SSF53474">
    <property type="entry name" value="alpha/beta-Hydrolases"/>
    <property type="match status" value="1"/>
</dbReference>
<comment type="similarity">
    <text evidence="1">Belongs to the peptidase S10 family.</text>
</comment>
<comment type="caution">
    <text evidence="3">The sequence shown here is derived from an EMBL/GenBank/DDBJ whole genome shotgun (WGS) entry which is preliminary data.</text>
</comment>
<feature type="chain" id="PRO_5045640639" evidence="2">
    <location>
        <begin position="20"/>
        <end position="314"/>
    </location>
</feature>
<accession>A0ABS8VBQ2</accession>
<evidence type="ECO:0000313" key="4">
    <source>
        <dbReference type="Proteomes" id="UP000823775"/>
    </source>
</evidence>
<organism evidence="3 4">
    <name type="scientific">Datura stramonium</name>
    <name type="common">Jimsonweed</name>
    <name type="synonym">Common thornapple</name>
    <dbReference type="NCBI Taxonomy" id="4076"/>
    <lineage>
        <taxon>Eukaryota</taxon>
        <taxon>Viridiplantae</taxon>
        <taxon>Streptophyta</taxon>
        <taxon>Embryophyta</taxon>
        <taxon>Tracheophyta</taxon>
        <taxon>Spermatophyta</taxon>
        <taxon>Magnoliopsida</taxon>
        <taxon>eudicotyledons</taxon>
        <taxon>Gunneridae</taxon>
        <taxon>Pentapetalae</taxon>
        <taxon>asterids</taxon>
        <taxon>lamiids</taxon>
        <taxon>Solanales</taxon>
        <taxon>Solanaceae</taxon>
        <taxon>Solanoideae</taxon>
        <taxon>Datureae</taxon>
        <taxon>Datura</taxon>
    </lineage>
</organism>
<gene>
    <name evidence="3" type="primary">SCPL12_2</name>
    <name evidence="3" type="ORF">HAX54_031416</name>
</gene>
<keyword evidence="3" id="KW-0645">Protease</keyword>
<sequence length="314" mass="35830">MFLHLLVLLLVLQIDPLQPAPIHSTVEFLPGFEGRLPFHLETGYVGVGKEEEKQLFYYFIKSESDPENDPLILWLTGGPGCSSFNGVVYEIGPLYYKQKKYNGSLPTLGVTPNSWTKVANIIFLEQPVNTGFSYGTTPEAMNVTDVDACRHIYEFLLKWLVDHPEFSSNNFYMAGDSYSGIIVPRVVQLISDGIEAGNKPLINLKITTFQIIGQMTLESKKLFMFERDCRHWARCRQMVLKPYTFTYMNIISYHVNHGSKGYRSLYTVVIMTWVYHFNLLKHGLNHLTIPLLTIGVNGLLMVKLLVTQDLIPIR</sequence>
<keyword evidence="2" id="KW-0732">Signal</keyword>
<dbReference type="PRINTS" id="PR00724">
    <property type="entry name" value="CRBOXYPTASEC"/>
</dbReference>
<reference evidence="3 4" key="1">
    <citation type="journal article" date="2021" name="BMC Genomics">
        <title>Datura genome reveals duplications of psychoactive alkaloid biosynthetic genes and high mutation rate following tissue culture.</title>
        <authorList>
            <person name="Rajewski A."/>
            <person name="Carter-House D."/>
            <person name="Stajich J."/>
            <person name="Litt A."/>
        </authorList>
    </citation>
    <scope>NUCLEOTIDE SEQUENCE [LARGE SCALE GENOMIC DNA]</scope>
    <source>
        <strain evidence="3">AR-01</strain>
    </source>
</reference>
<feature type="signal peptide" evidence="2">
    <location>
        <begin position="1"/>
        <end position="19"/>
    </location>
</feature>
<proteinExistence type="inferred from homology"/>
<evidence type="ECO:0000256" key="2">
    <source>
        <dbReference type="SAM" id="SignalP"/>
    </source>
</evidence>
<keyword evidence="4" id="KW-1185">Reference proteome</keyword>
<name>A0ABS8VBQ2_DATST</name>
<dbReference type="GO" id="GO:0004180">
    <property type="term" value="F:carboxypeptidase activity"/>
    <property type="evidence" value="ECO:0007669"/>
    <property type="project" value="UniProtKB-KW"/>
</dbReference>
<evidence type="ECO:0000256" key="1">
    <source>
        <dbReference type="ARBA" id="ARBA00009431"/>
    </source>
</evidence>
<dbReference type="PANTHER" id="PTHR11802">
    <property type="entry name" value="SERINE PROTEASE FAMILY S10 SERINE CARBOXYPEPTIDASE"/>
    <property type="match status" value="1"/>
</dbReference>
<dbReference type="PANTHER" id="PTHR11802:SF311">
    <property type="entry name" value="1-O-ACYLGLUCOSE:ANTHOCYANIN-O-ACYLTRANSFERASE"/>
    <property type="match status" value="1"/>
</dbReference>